<keyword evidence="31" id="KW-1185">Reference proteome</keyword>
<evidence type="ECO:0000256" key="9">
    <source>
        <dbReference type="ARBA" id="ARBA00022723"/>
    </source>
</evidence>
<evidence type="ECO:0000313" key="30">
    <source>
        <dbReference type="EMBL" id="KAI1239248.1"/>
    </source>
</evidence>
<dbReference type="Pfam" id="PF01066">
    <property type="entry name" value="CDP-OH_P_transf"/>
    <property type="match status" value="1"/>
</dbReference>
<evidence type="ECO:0000313" key="29">
    <source>
        <dbReference type="EMBL" id="KAG0117359.1"/>
    </source>
</evidence>
<dbReference type="InterPro" id="IPR048254">
    <property type="entry name" value="CDP_ALCOHOL_P_TRANSF_CS"/>
</dbReference>
<reference evidence="30" key="3">
    <citation type="submission" date="2022-01" db="EMBL/GenBank/DDBJ databases">
        <authorList>
            <person name="Rubenstein D.R."/>
        </authorList>
    </citation>
    <scope>NUCLEOTIDE SEQUENCE</scope>
    <source>
        <strain evidence="30">SS15</strain>
        <tissue evidence="30">Liver</tissue>
    </source>
</reference>
<keyword evidence="16" id="KW-0464">Manganese</keyword>
<comment type="catalytic activity">
    <reaction evidence="26">
        <text>CDP-choline + a 1,2-diacyl-sn-glycerol = a 1,2-diacyl-sn-glycero-3-phosphocholine + CMP + H(+)</text>
        <dbReference type="Rhea" id="RHEA:32939"/>
        <dbReference type="ChEBI" id="CHEBI:15378"/>
        <dbReference type="ChEBI" id="CHEBI:17815"/>
        <dbReference type="ChEBI" id="CHEBI:57643"/>
        <dbReference type="ChEBI" id="CHEBI:58779"/>
        <dbReference type="ChEBI" id="CHEBI:60377"/>
        <dbReference type="EC" id="2.7.8.2"/>
    </reaction>
    <physiologicalReaction direction="left-to-right" evidence="26">
        <dbReference type="Rhea" id="RHEA:32940"/>
    </physiologicalReaction>
</comment>
<keyword evidence="14 28" id="KW-0472">Membrane</keyword>
<evidence type="ECO:0000256" key="22">
    <source>
        <dbReference type="ARBA" id="ARBA00037890"/>
    </source>
</evidence>
<dbReference type="Proteomes" id="UP000618051">
    <property type="component" value="Unassembled WGS sequence"/>
</dbReference>
<evidence type="ECO:0000256" key="6">
    <source>
        <dbReference type="ARBA" id="ARBA00022516"/>
    </source>
</evidence>
<evidence type="ECO:0000256" key="7">
    <source>
        <dbReference type="ARBA" id="ARBA00022679"/>
    </source>
</evidence>
<keyword evidence="13" id="KW-0443">Lipid metabolism</keyword>
<dbReference type="EC" id="2.7.8.2" evidence="23"/>
<evidence type="ECO:0000256" key="12">
    <source>
        <dbReference type="ARBA" id="ARBA00023034"/>
    </source>
</evidence>
<evidence type="ECO:0000256" key="13">
    <source>
        <dbReference type="ARBA" id="ARBA00023098"/>
    </source>
</evidence>
<comment type="similarity">
    <text evidence="5 27">Belongs to the CDP-alcohol phosphatidyltransferase class-I family.</text>
</comment>
<dbReference type="InterPro" id="IPR014472">
    <property type="entry name" value="CHOPT"/>
</dbReference>
<dbReference type="OrthoDB" id="196717at2759"/>
<comment type="catalytic activity">
    <reaction evidence="20">
        <text>1,2-dioctanoyl-sn-glycerol + CDP-choline = 1,2-dioctanoyl-sn-glycero-3-phosphocholine + CMP + H(+)</text>
        <dbReference type="Rhea" id="RHEA:54232"/>
        <dbReference type="ChEBI" id="CHEBI:15378"/>
        <dbReference type="ChEBI" id="CHEBI:58779"/>
        <dbReference type="ChEBI" id="CHEBI:60377"/>
        <dbReference type="ChEBI" id="CHEBI:76979"/>
        <dbReference type="ChEBI" id="CHEBI:78228"/>
    </reaction>
    <physiologicalReaction direction="left-to-right" evidence="20">
        <dbReference type="Rhea" id="RHEA:54233"/>
    </physiologicalReaction>
</comment>
<comment type="catalytic activity">
    <reaction evidence="18">
        <text>1-octadecanoyl-2-(5Z,8Z,11Z,14Z-eicosatetraenoyl)-sn-glycerol + CDP-choline = 1-octadecanoyl-2-(5Z,8Z,11Z,14Z-eicosatetraenoyl)-sn-glycero-3-phosphocholine + CMP + H(+)</text>
        <dbReference type="Rhea" id="RHEA:54344"/>
        <dbReference type="ChEBI" id="CHEBI:15378"/>
        <dbReference type="ChEBI" id="CHEBI:58779"/>
        <dbReference type="ChEBI" id="CHEBI:60377"/>
        <dbReference type="ChEBI" id="CHEBI:74965"/>
        <dbReference type="ChEBI" id="CHEBI:75728"/>
    </reaction>
    <physiologicalReaction direction="left-to-right" evidence="18">
        <dbReference type="Rhea" id="RHEA:54345"/>
    </physiologicalReaction>
</comment>
<dbReference type="GO" id="GO:0000139">
    <property type="term" value="C:Golgi membrane"/>
    <property type="evidence" value="ECO:0007669"/>
    <property type="project" value="UniProtKB-SubCell"/>
</dbReference>
<evidence type="ECO:0000256" key="5">
    <source>
        <dbReference type="ARBA" id="ARBA00010441"/>
    </source>
</evidence>
<evidence type="ECO:0000256" key="8">
    <source>
        <dbReference type="ARBA" id="ARBA00022692"/>
    </source>
</evidence>
<accession>A0A835NMK5</accession>
<comment type="caution">
    <text evidence="29">The sequence shown here is derived from an EMBL/GenBank/DDBJ whole genome shotgun (WGS) entry which is preliminary data.</text>
</comment>
<keyword evidence="8 28" id="KW-0812">Transmembrane</keyword>
<evidence type="ECO:0000256" key="3">
    <source>
        <dbReference type="ARBA" id="ARBA00004653"/>
    </source>
</evidence>
<evidence type="ECO:0000256" key="23">
    <source>
        <dbReference type="ARBA" id="ARBA00038987"/>
    </source>
</evidence>
<evidence type="ECO:0000256" key="21">
    <source>
        <dbReference type="ARBA" id="ARBA00036890"/>
    </source>
</evidence>
<keyword evidence="11 28" id="KW-1133">Transmembrane helix</keyword>
<sequence length="657" mass="73388">MVAPAQLKRLEQHRYSAAGRSLLEPWLQPYWGWLVERVPRGLAPNAITMGGLLLNCLTVLPLIACCPSATEQVPADTAAAAARLRRRLLTAPAAGRPCPEPGDQIGNYLVIFYVNLFQAPFWAYILGALGLFIYQSLDAIDGKQARRTNSSSPLGELFDHGCDSISTVFVVLGSCIAIRLGTNPDWLFFCCFVGLFMFYSAHWQTYVSGILRFGKIDVTEVQIAITVLLLISGYGGAGIWDYKVPLLGLELKFFAVIGILCGTALSFFNYFRVIFGGGVGKNGSTIAGTSVLSPGLHIGLLIMLAITIYKKSTTQLFEKHSCLYVLTFGLVNAKISQKLVVAHMTKSEICLQDSAFIGPGLLFLDQYFNSFIDEYIVLWIALFISLFDMLRYASGVCLQIAAHLHIHIFRISSHQAPEQIINEFVTKLAEEPYRTSYSSLHSYLNTMYPEKKIVPSSLCEVSATYSAFQLREKFYKRRLNRHLSGILGVQYYDNLVGLEFFLFDEDIFDILEQLLFINASVIYSHILKQKQKKTIIASFVNQSAWTADQCNFSELEILPSLEICALLCGSLPGEVTLALTSKILKQQYSLLVENTVKRHAGNSLLVFLPAPLPSAHLHPTAEINLRNQLEKLVRSMNTHFEEGNPGKSLFYFRWLSR</sequence>
<evidence type="ECO:0000256" key="24">
    <source>
        <dbReference type="ARBA" id="ARBA00040330"/>
    </source>
</evidence>
<comment type="subcellular location">
    <subcellularLocation>
        <location evidence="3">Golgi apparatus membrane</location>
        <topology evidence="3">Multi-pass membrane protein</topology>
    </subcellularLocation>
</comment>
<evidence type="ECO:0000256" key="2">
    <source>
        <dbReference type="ARBA" id="ARBA00001946"/>
    </source>
</evidence>
<comment type="catalytic activity">
    <reaction evidence="21">
        <text>1-hexadecanoyl-2-(9Z-octadecenoyl)-sn-glycerol + CDP-choline = 1-hexadecanoyl-2-(9Z-octadecenoyl)-sn-glycero-3-phosphocholine + CMP + H(+)</text>
        <dbReference type="Rhea" id="RHEA:54244"/>
        <dbReference type="ChEBI" id="CHEBI:15378"/>
        <dbReference type="ChEBI" id="CHEBI:58779"/>
        <dbReference type="ChEBI" id="CHEBI:60377"/>
        <dbReference type="ChEBI" id="CHEBI:73001"/>
        <dbReference type="ChEBI" id="CHEBI:75466"/>
    </reaction>
    <physiologicalReaction direction="left-to-right" evidence="21">
        <dbReference type="Rhea" id="RHEA:54245"/>
    </physiologicalReaction>
</comment>
<feature type="transmembrane region" description="Helical" evidence="28">
    <location>
        <begin position="121"/>
        <end position="137"/>
    </location>
</feature>
<feature type="transmembrane region" description="Helical" evidence="28">
    <location>
        <begin position="375"/>
        <end position="393"/>
    </location>
</feature>
<evidence type="ECO:0000256" key="11">
    <source>
        <dbReference type="ARBA" id="ARBA00022989"/>
    </source>
</evidence>
<gene>
    <name evidence="30" type="ORF">IHE44_0012362</name>
    <name evidence="29" type="ORF">IHE44_002795</name>
</gene>
<evidence type="ECO:0000256" key="1">
    <source>
        <dbReference type="ARBA" id="ARBA00001936"/>
    </source>
</evidence>
<keyword evidence="17" id="KW-1208">Phospholipid metabolism</keyword>
<evidence type="ECO:0000256" key="19">
    <source>
        <dbReference type="ARBA" id="ARBA00036100"/>
    </source>
</evidence>
<keyword evidence="15" id="KW-0594">Phospholipid biosynthesis</keyword>
<evidence type="ECO:0000256" key="18">
    <source>
        <dbReference type="ARBA" id="ARBA00035763"/>
    </source>
</evidence>
<evidence type="ECO:0000256" key="16">
    <source>
        <dbReference type="ARBA" id="ARBA00023211"/>
    </source>
</evidence>
<dbReference type="GO" id="GO:0004142">
    <property type="term" value="F:diacylglycerol cholinephosphotransferase activity"/>
    <property type="evidence" value="ECO:0007669"/>
    <property type="project" value="UniProtKB-EC"/>
</dbReference>
<evidence type="ECO:0000256" key="14">
    <source>
        <dbReference type="ARBA" id="ARBA00023136"/>
    </source>
</evidence>
<dbReference type="InterPro" id="IPR000462">
    <property type="entry name" value="CDP-OH_P_trans"/>
</dbReference>
<dbReference type="PANTHER" id="PTHR10414:SF32">
    <property type="entry name" value="CHOLINEPHOSPHOTRANSFERASE 1"/>
    <property type="match status" value="1"/>
</dbReference>
<feature type="transmembrane region" description="Helical" evidence="28">
    <location>
        <begin position="185"/>
        <end position="203"/>
    </location>
</feature>
<evidence type="ECO:0000256" key="4">
    <source>
        <dbReference type="ARBA" id="ARBA00005189"/>
    </source>
</evidence>
<feature type="transmembrane region" description="Helical" evidence="28">
    <location>
        <begin position="253"/>
        <end position="271"/>
    </location>
</feature>
<dbReference type="FunFam" id="1.20.120.1760:FF:000002">
    <property type="entry name" value="Choline/ethanolamine phosphotransferase 1"/>
    <property type="match status" value="1"/>
</dbReference>
<proteinExistence type="inferred from homology"/>
<keyword evidence="12" id="KW-0333">Golgi apparatus</keyword>
<feature type="transmembrane region" description="Helical" evidence="28">
    <location>
        <begin position="223"/>
        <end position="241"/>
    </location>
</feature>
<comment type="catalytic activity">
    <reaction evidence="19">
        <text>1-hexadecanoyl-2-(4Z,7Z,10Z,13Z,16Z,19Z-docosahexaenoyl)-sn-glycerol + CDP-choline = 1-hexadecanoyl-2-(4Z,7Z,10Z,13Z,16Z,19Z-docosahexaenoyl)-sn-glycero-3-phosphocholine + CMP + H(+)</text>
        <dbReference type="Rhea" id="RHEA:54332"/>
        <dbReference type="ChEBI" id="CHEBI:15378"/>
        <dbReference type="ChEBI" id="CHEBI:58779"/>
        <dbReference type="ChEBI" id="CHEBI:60377"/>
        <dbReference type="ChEBI" id="CHEBI:74963"/>
        <dbReference type="ChEBI" id="CHEBI:82949"/>
    </reaction>
    <physiologicalReaction direction="left-to-right" evidence="19">
        <dbReference type="Rhea" id="RHEA:54333"/>
    </physiologicalReaction>
</comment>
<evidence type="ECO:0000256" key="28">
    <source>
        <dbReference type="SAM" id="Phobius"/>
    </source>
</evidence>
<name>A0A835NMK5_9PASS</name>
<evidence type="ECO:0000256" key="10">
    <source>
        <dbReference type="ARBA" id="ARBA00022842"/>
    </source>
</evidence>
<reference evidence="30 31" key="2">
    <citation type="journal article" date="2021" name="J. Hered.">
        <title>Feather Gene Expression Elucidates the Developmental Basis of Plumage Iridescence in African Starlings.</title>
        <authorList>
            <person name="Rubenstein D.R."/>
            <person name="Corvelo A."/>
            <person name="MacManes M.D."/>
            <person name="Maia R."/>
            <person name="Narzisi G."/>
            <person name="Rousaki A."/>
            <person name="Vandenabeele P."/>
            <person name="Shawkey M.D."/>
            <person name="Solomon J."/>
        </authorList>
    </citation>
    <scope>NUCLEOTIDE SEQUENCE [LARGE SCALE GENOMIC DNA]</scope>
    <source>
        <strain evidence="30">SS15</strain>
    </source>
</reference>
<dbReference type="InterPro" id="IPR043130">
    <property type="entry name" value="CDP-OH_PTrfase_TM_dom"/>
</dbReference>
<evidence type="ECO:0000256" key="25">
    <source>
        <dbReference type="ARBA" id="ARBA00041597"/>
    </source>
</evidence>
<feature type="transmembrane region" description="Helical" evidence="28">
    <location>
        <begin position="157"/>
        <end position="178"/>
    </location>
</feature>
<comment type="pathway">
    <text evidence="22">Phospholipid metabolism; phosphatidylcholine biosynthesis; phosphatidylcholine from phosphocholine: step 2/2.</text>
</comment>
<dbReference type="PROSITE" id="PS00379">
    <property type="entry name" value="CDP_ALCOHOL_P_TRANSF"/>
    <property type="match status" value="1"/>
</dbReference>
<organism evidence="29">
    <name type="scientific">Lamprotornis superbus</name>
    <dbReference type="NCBI Taxonomy" id="245042"/>
    <lineage>
        <taxon>Eukaryota</taxon>
        <taxon>Metazoa</taxon>
        <taxon>Chordata</taxon>
        <taxon>Craniata</taxon>
        <taxon>Vertebrata</taxon>
        <taxon>Euteleostomi</taxon>
        <taxon>Archelosauria</taxon>
        <taxon>Archosauria</taxon>
        <taxon>Dinosauria</taxon>
        <taxon>Saurischia</taxon>
        <taxon>Theropoda</taxon>
        <taxon>Coelurosauria</taxon>
        <taxon>Aves</taxon>
        <taxon>Neognathae</taxon>
        <taxon>Neoaves</taxon>
        <taxon>Telluraves</taxon>
        <taxon>Australaves</taxon>
        <taxon>Passeriformes</taxon>
        <taxon>Sturnidae</taxon>
        <taxon>Lamprotornis</taxon>
    </lineage>
</organism>
<dbReference type="GO" id="GO:0005789">
    <property type="term" value="C:endoplasmic reticulum membrane"/>
    <property type="evidence" value="ECO:0007669"/>
    <property type="project" value="TreeGrafter"/>
</dbReference>
<dbReference type="EMBL" id="JADDUC020000005">
    <property type="protein sequence ID" value="KAI1239248.1"/>
    <property type="molecule type" value="Genomic_DNA"/>
</dbReference>
<dbReference type="GO" id="GO:0046872">
    <property type="term" value="F:metal ion binding"/>
    <property type="evidence" value="ECO:0007669"/>
    <property type="project" value="UniProtKB-KW"/>
</dbReference>
<evidence type="ECO:0000313" key="31">
    <source>
        <dbReference type="Proteomes" id="UP000618051"/>
    </source>
</evidence>
<keyword evidence="7 27" id="KW-0808">Transferase</keyword>
<keyword evidence="9" id="KW-0479">Metal-binding</keyword>
<keyword evidence="6" id="KW-0444">Lipid biosynthesis</keyword>
<protein>
    <recommendedName>
        <fullName evidence="24">Cholinephosphotransferase 1</fullName>
        <ecNumber evidence="23">2.7.8.2</ecNumber>
    </recommendedName>
    <alternativeName>
        <fullName evidence="25">Diacylglycerol cholinephosphotransferase 1</fullName>
    </alternativeName>
</protein>
<dbReference type="AlphaFoldDB" id="A0A835NMK5"/>
<comment type="cofactor">
    <cofactor evidence="2">
        <name>Mg(2+)</name>
        <dbReference type="ChEBI" id="CHEBI:18420"/>
    </cofactor>
</comment>
<dbReference type="PANTHER" id="PTHR10414">
    <property type="entry name" value="ETHANOLAMINEPHOSPHOTRANSFERASE"/>
    <property type="match status" value="1"/>
</dbReference>
<feature type="transmembrane region" description="Helical" evidence="28">
    <location>
        <begin position="291"/>
        <end position="309"/>
    </location>
</feature>
<reference evidence="29" key="1">
    <citation type="submission" date="2020-10" db="EMBL/GenBank/DDBJ databases">
        <title>Feather gene expression reveals the developmental basis of iridescence in African starlings.</title>
        <authorList>
            <person name="Rubenstein D.R."/>
        </authorList>
    </citation>
    <scope>NUCLEOTIDE SEQUENCE</scope>
    <source>
        <strain evidence="29">SS15</strain>
        <tissue evidence="29">Liver</tissue>
    </source>
</reference>
<comment type="pathway">
    <text evidence="4">Lipid metabolism.</text>
</comment>
<keyword evidence="10" id="KW-0460">Magnesium</keyword>
<comment type="cofactor">
    <cofactor evidence="1">
        <name>Mn(2+)</name>
        <dbReference type="ChEBI" id="CHEBI:29035"/>
    </cofactor>
</comment>
<evidence type="ECO:0000256" key="26">
    <source>
        <dbReference type="ARBA" id="ARBA00048570"/>
    </source>
</evidence>
<dbReference type="EMBL" id="JADDUC010000141">
    <property type="protein sequence ID" value="KAG0117359.1"/>
    <property type="molecule type" value="Genomic_DNA"/>
</dbReference>
<evidence type="ECO:0000256" key="20">
    <source>
        <dbReference type="ARBA" id="ARBA00036651"/>
    </source>
</evidence>
<dbReference type="Gene3D" id="1.20.120.1760">
    <property type="match status" value="1"/>
</dbReference>
<evidence type="ECO:0000256" key="15">
    <source>
        <dbReference type="ARBA" id="ARBA00023209"/>
    </source>
</evidence>
<evidence type="ECO:0000256" key="17">
    <source>
        <dbReference type="ARBA" id="ARBA00023264"/>
    </source>
</evidence>
<evidence type="ECO:0000256" key="27">
    <source>
        <dbReference type="RuleBase" id="RU003750"/>
    </source>
</evidence>